<dbReference type="GO" id="GO:0005737">
    <property type="term" value="C:cytoplasm"/>
    <property type="evidence" value="ECO:0007669"/>
    <property type="project" value="TreeGrafter"/>
</dbReference>
<keyword evidence="4" id="KW-0547">Nucleotide-binding</keyword>
<evidence type="ECO:0000256" key="7">
    <source>
        <dbReference type="ARBA" id="ARBA00047899"/>
    </source>
</evidence>
<dbReference type="RefSeq" id="XP_018187980.1">
    <property type="nucleotide sequence ID" value="XM_018333744.1"/>
</dbReference>
<dbReference type="Pfam" id="PF00069">
    <property type="entry name" value="Pkinase"/>
    <property type="match status" value="1"/>
</dbReference>
<dbReference type="InParanoid" id="A0A165GP53"/>
<evidence type="ECO:0000256" key="4">
    <source>
        <dbReference type="ARBA" id="ARBA00022741"/>
    </source>
</evidence>
<evidence type="ECO:0000313" key="11">
    <source>
        <dbReference type="Proteomes" id="UP000076632"/>
    </source>
</evidence>
<comment type="catalytic activity">
    <reaction evidence="8">
        <text>L-seryl-[protein] + ATP = O-phospho-L-seryl-[protein] + ADP + H(+)</text>
        <dbReference type="Rhea" id="RHEA:17989"/>
        <dbReference type="Rhea" id="RHEA-COMP:9863"/>
        <dbReference type="Rhea" id="RHEA-COMP:11604"/>
        <dbReference type="ChEBI" id="CHEBI:15378"/>
        <dbReference type="ChEBI" id="CHEBI:29999"/>
        <dbReference type="ChEBI" id="CHEBI:30616"/>
        <dbReference type="ChEBI" id="CHEBI:83421"/>
        <dbReference type="ChEBI" id="CHEBI:456216"/>
        <dbReference type="EC" id="2.7.11.1"/>
    </reaction>
</comment>
<dbReference type="InterPro" id="IPR000719">
    <property type="entry name" value="Prot_kinase_dom"/>
</dbReference>
<evidence type="ECO:0000259" key="9">
    <source>
        <dbReference type="PROSITE" id="PS50011"/>
    </source>
</evidence>
<accession>A0A165GP53</accession>
<gene>
    <name evidence="10" type="ORF">L228DRAFT_253427</name>
</gene>
<evidence type="ECO:0000256" key="6">
    <source>
        <dbReference type="ARBA" id="ARBA00022840"/>
    </source>
</evidence>
<evidence type="ECO:0000256" key="3">
    <source>
        <dbReference type="ARBA" id="ARBA00022679"/>
    </source>
</evidence>
<dbReference type="EMBL" id="KV407459">
    <property type="protein sequence ID" value="KZF22425.1"/>
    <property type="molecule type" value="Genomic_DNA"/>
</dbReference>
<keyword evidence="5 10" id="KW-0418">Kinase</keyword>
<dbReference type="Gene3D" id="3.30.200.20">
    <property type="entry name" value="Phosphorylase Kinase, domain 1"/>
    <property type="match status" value="1"/>
</dbReference>
<dbReference type="PANTHER" id="PTHR47634">
    <property type="entry name" value="PROTEIN KINASE DOMAIN-CONTAINING PROTEIN-RELATED"/>
    <property type="match status" value="1"/>
</dbReference>
<dbReference type="GO" id="GO:0005524">
    <property type="term" value="F:ATP binding"/>
    <property type="evidence" value="ECO:0007669"/>
    <property type="project" value="UniProtKB-KW"/>
</dbReference>
<organism evidence="10 11">
    <name type="scientific">Xylona heveae (strain CBS 132557 / TC161)</name>
    <dbReference type="NCBI Taxonomy" id="1328760"/>
    <lineage>
        <taxon>Eukaryota</taxon>
        <taxon>Fungi</taxon>
        <taxon>Dikarya</taxon>
        <taxon>Ascomycota</taxon>
        <taxon>Pezizomycotina</taxon>
        <taxon>Xylonomycetes</taxon>
        <taxon>Xylonales</taxon>
        <taxon>Xylonaceae</taxon>
        <taxon>Xylona</taxon>
    </lineage>
</organism>
<dbReference type="GO" id="GO:0005634">
    <property type="term" value="C:nucleus"/>
    <property type="evidence" value="ECO:0007669"/>
    <property type="project" value="TreeGrafter"/>
</dbReference>
<dbReference type="PROSITE" id="PS51257">
    <property type="entry name" value="PROKAR_LIPOPROTEIN"/>
    <property type="match status" value="1"/>
</dbReference>
<evidence type="ECO:0000256" key="2">
    <source>
        <dbReference type="ARBA" id="ARBA00022527"/>
    </source>
</evidence>
<evidence type="ECO:0000256" key="8">
    <source>
        <dbReference type="ARBA" id="ARBA00048679"/>
    </source>
</evidence>
<dbReference type="AlphaFoldDB" id="A0A165GP53"/>
<name>A0A165GP53_XYLHT</name>
<reference evidence="10 11" key="1">
    <citation type="journal article" date="2016" name="Fungal Biol.">
        <title>The genome of Xylona heveae provides a window into fungal endophytism.</title>
        <authorList>
            <person name="Gazis R."/>
            <person name="Kuo A."/>
            <person name="Riley R."/>
            <person name="LaButti K."/>
            <person name="Lipzen A."/>
            <person name="Lin J."/>
            <person name="Amirebrahimi M."/>
            <person name="Hesse C.N."/>
            <person name="Spatafora J.W."/>
            <person name="Henrissat B."/>
            <person name="Hainaut M."/>
            <person name="Grigoriev I.V."/>
            <person name="Hibbett D.S."/>
        </authorList>
    </citation>
    <scope>NUCLEOTIDE SEQUENCE [LARGE SCALE GENOMIC DNA]</scope>
    <source>
        <strain evidence="10 11">TC161</strain>
    </source>
</reference>
<comment type="catalytic activity">
    <reaction evidence="7">
        <text>L-threonyl-[protein] + ATP = O-phospho-L-threonyl-[protein] + ADP + H(+)</text>
        <dbReference type="Rhea" id="RHEA:46608"/>
        <dbReference type="Rhea" id="RHEA-COMP:11060"/>
        <dbReference type="Rhea" id="RHEA-COMP:11605"/>
        <dbReference type="ChEBI" id="CHEBI:15378"/>
        <dbReference type="ChEBI" id="CHEBI:30013"/>
        <dbReference type="ChEBI" id="CHEBI:30616"/>
        <dbReference type="ChEBI" id="CHEBI:61977"/>
        <dbReference type="ChEBI" id="CHEBI:456216"/>
        <dbReference type="EC" id="2.7.11.1"/>
    </reaction>
</comment>
<sequence length="381" mass="43475">MRVNTSHPSAFITLITSCQPRVFSSSGFTNIDLSKPIEEETLPDYLAERYYPVHIGEIYNSRYQVVTKLGFGSSSTVWLCRDLYHKCYITLKVHVRSRRPIPEVEISNYLRTIQDVHGGEKCVRLVHDSFQVQGPHGVHQCLLYQPAGVDISDFMHYLPEGALPEYLLRPAMRIVLVALDYLHQAKVVHTDIQPNNILLGVDDVSILAEMEEDEIPNPVPRKQLQDRIIYTSCSMPLTNGEPVLSDLGEARFSKEKQCGLIMPSVYRAPEVMLGMSWDYKVDIWAAWTLFEQGHLFKNKSLESTSDHAHRFAEMVSLLGPPPLENLVPIPDQSLEGRESQLEGGEKGIFLQFIRKVLRWLPEERPTALELLSDEWLRGSEY</sequence>
<dbReference type="GO" id="GO:0050684">
    <property type="term" value="P:regulation of mRNA processing"/>
    <property type="evidence" value="ECO:0007669"/>
    <property type="project" value="TreeGrafter"/>
</dbReference>
<protein>
    <recommendedName>
        <fullName evidence="1">non-specific serine/threonine protein kinase</fullName>
        <ecNumber evidence="1">2.7.11.1</ecNumber>
    </recommendedName>
</protein>
<dbReference type="Gene3D" id="1.10.510.10">
    <property type="entry name" value="Transferase(Phosphotransferase) domain 1"/>
    <property type="match status" value="1"/>
</dbReference>
<dbReference type="InterPro" id="IPR051334">
    <property type="entry name" value="SRPK"/>
</dbReference>
<keyword evidence="11" id="KW-1185">Reference proteome</keyword>
<feature type="domain" description="Protein kinase" evidence="9">
    <location>
        <begin position="63"/>
        <end position="376"/>
    </location>
</feature>
<dbReference type="Proteomes" id="UP000076632">
    <property type="component" value="Unassembled WGS sequence"/>
</dbReference>
<dbReference type="SMART" id="SM00220">
    <property type="entry name" value="S_TKc"/>
    <property type="match status" value="1"/>
</dbReference>
<proteinExistence type="predicted"/>
<dbReference type="PROSITE" id="PS50011">
    <property type="entry name" value="PROTEIN_KINASE_DOM"/>
    <property type="match status" value="1"/>
</dbReference>
<dbReference type="EC" id="2.7.11.1" evidence="1"/>
<dbReference type="SUPFAM" id="SSF56112">
    <property type="entry name" value="Protein kinase-like (PK-like)"/>
    <property type="match status" value="1"/>
</dbReference>
<evidence type="ECO:0000256" key="5">
    <source>
        <dbReference type="ARBA" id="ARBA00022777"/>
    </source>
</evidence>
<keyword evidence="3" id="KW-0808">Transferase</keyword>
<dbReference type="PANTHER" id="PTHR47634:SF9">
    <property type="entry name" value="PROTEIN KINASE DOMAIN-CONTAINING PROTEIN-RELATED"/>
    <property type="match status" value="1"/>
</dbReference>
<evidence type="ECO:0000256" key="1">
    <source>
        <dbReference type="ARBA" id="ARBA00012513"/>
    </source>
</evidence>
<dbReference type="GO" id="GO:0000245">
    <property type="term" value="P:spliceosomal complex assembly"/>
    <property type="evidence" value="ECO:0007669"/>
    <property type="project" value="TreeGrafter"/>
</dbReference>
<dbReference type="OrthoDB" id="5979581at2759"/>
<dbReference type="GO" id="GO:0004674">
    <property type="term" value="F:protein serine/threonine kinase activity"/>
    <property type="evidence" value="ECO:0007669"/>
    <property type="project" value="UniProtKB-KW"/>
</dbReference>
<keyword evidence="6" id="KW-0067">ATP-binding</keyword>
<keyword evidence="2" id="KW-0723">Serine/threonine-protein kinase</keyword>
<evidence type="ECO:0000313" key="10">
    <source>
        <dbReference type="EMBL" id="KZF22425.1"/>
    </source>
</evidence>
<dbReference type="GeneID" id="28898881"/>
<dbReference type="STRING" id="1328760.A0A165GP53"/>
<dbReference type="OMA" id="LMEDEWV"/>
<dbReference type="InterPro" id="IPR011009">
    <property type="entry name" value="Kinase-like_dom_sf"/>
</dbReference>